<dbReference type="SUPFAM" id="SSF48452">
    <property type="entry name" value="TPR-like"/>
    <property type="match status" value="1"/>
</dbReference>
<dbReference type="InterPro" id="IPR019734">
    <property type="entry name" value="TPR_rpt"/>
</dbReference>
<evidence type="ECO:0000256" key="1">
    <source>
        <dbReference type="SAM" id="MobiDB-lite"/>
    </source>
</evidence>
<name>A0A918KJL9_9PROT</name>
<dbReference type="AlphaFoldDB" id="A0A918KJL9"/>
<sequence>MPAMARGLILFKMRILFTALFLALPLGAMAQDVPSQVRPSQDRPAEDRPIQDGQDDRSAIILPAPDSLPPPEPLPVPQTDPRQQQLERAPDTQPDVQIDIAGEDIVPEAIAPDYSKLSPSAERTARLDDLFIKLAETEDEQSANLVAEEIYAIWTESGSASVNLLLRRGSDAEAKGQPQLARIMYNHTVDLAPEFAEGWARSARLALTQKKYNRALNESLKTLALEPRHFYTLWTMGNVLEVLNRPEEALEAYREANALYPELKAVKDRLAELDAEVNGTAF</sequence>
<keyword evidence="4" id="KW-1185">Reference proteome</keyword>
<feature type="compositionally biased region" description="Pro residues" evidence="1">
    <location>
        <begin position="66"/>
        <end position="78"/>
    </location>
</feature>
<evidence type="ECO:0000313" key="3">
    <source>
        <dbReference type="EMBL" id="GGX65691.1"/>
    </source>
</evidence>
<reference evidence="3 4" key="1">
    <citation type="journal article" date="2014" name="Int. J. Syst. Evol. Microbiol.">
        <title>Complete genome sequence of Corynebacterium casei LMG S-19264T (=DSM 44701T), isolated from a smear-ripened cheese.</title>
        <authorList>
            <consortium name="US DOE Joint Genome Institute (JGI-PGF)"/>
            <person name="Walter F."/>
            <person name="Albersmeier A."/>
            <person name="Kalinowski J."/>
            <person name="Ruckert C."/>
        </authorList>
    </citation>
    <scope>NUCLEOTIDE SEQUENCE [LARGE SCALE GENOMIC DNA]</scope>
    <source>
        <strain evidence="3 4">KCTC 23968</strain>
    </source>
</reference>
<feature type="region of interest" description="Disordered" evidence="1">
    <location>
        <begin position="35"/>
        <end position="95"/>
    </location>
</feature>
<feature type="signal peptide" evidence="2">
    <location>
        <begin position="1"/>
        <end position="30"/>
    </location>
</feature>
<feature type="compositionally biased region" description="Basic and acidic residues" evidence="1">
    <location>
        <begin position="40"/>
        <end position="58"/>
    </location>
</feature>
<evidence type="ECO:0008006" key="5">
    <source>
        <dbReference type="Google" id="ProtNLM"/>
    </source>
</evidence>
<protein>
    <recommendedName>
        <fullName evidence="5">Tetratricopeptide repeat protein</fullName>
    </recommendedName>
</protein>
<dbReference type="Gene3D" id="1.25.40.10">
    <property type="entry name" value="Tetratricopeptide repeat domain"/>
    <property type="match status" value="1"/>
</dbReference>
<proteinExistence type="predicted"/>
<dbReference type="InterPro" id="IPR011990">
    <property type="entry name" value="TPR-like_helical_dom_sf"/>
</dbReference>
<gene>
    <name evidence="3" type="ORF">GCM10011309_14940</name>
</gene>
<organism evidence="3 4">
    <name type="scientific">Litorimonas cladophorae</name>
    <dbReference type="NCBI Taxonomy" id="1220491"/>
    <lineage>
        <taxon>Bacteria</taxon>
        <taxon>Pseudomonadati</taxon>
        <taxon>Pseudomonadota</taxon>
        <taxon>Alphaproteobacteria</taxon>
        <taxon>Maricaulales</taxon>
        <taxon>Robiginitomaculaceae</taxon>
    </lineage>
</organism>
<keyword evidence="2" id="KW-0732">Signal</keyword>
<evidence type="ECO:0000256" key="2">
    <source>
        <dbReference type="SAM" id="SignalP"/>
    </source>
</evidence>
<feature type="chain" id="PRO_5036972659" description="Tetratricopeptide repeat protein" evidence="2">
    <location>
        <begin position="31"/>
        <end position="282"/>
    </location>
</feature>
<dbReference type="Proteomes" id="UP000600865">
    <property type="component" value="Unassembled WGS sequence"/>
</dbReference>
<accession>A0A918KJL9</accession>
<comment type="caution">
    <text evidence="3">The sequence shown here is derived from an EMBL/GenBank/DDBJ whole genome shotgun (WGS) entry which is preliminary data.</text>
</comment>
<evidence type="ECO:0000313" key="4">
    <source>
        <dbReference type="Proteomes" id="UP000600865"/>
    </source>
</evidence>
<dbReference type="SMART" id="SM00028">
    <property type="entry name" value="TPR"/>
    <property type="match status" value="3"/>
</dbReference>
<dbReference type="EMBL" id="BMYV01000001">
    <property type="protein sequence ID" value="GGX65691.1"/>
    <property type="molecule type" value="Genomic_DNA"/>
</dbReference>